<protein>
    <submittedName>
        <fullName evidence="1">Uncharacterized protein</fullName>
    </submittedName>
</protein>
<sequence length="108" mass="12968">MDKRYSEKFITSFLTFYIHHFNADDLEVISQYDVDHHVNELNAFIAWDRSFRLKDIVPLLINRHIEIINLLLDDLIQNADLAVDTLDTPQAWENWYTEQKNQISYPDR</sequence>
<organism evidence="1 2">
    <name type="scientific">Bombilactobacillus thymidiniphilus</name>
    <dbReference type="NCBI Taxonomy" id="2923363"/>
    <lineage>
        <taxon>Bacteria</taxon>
        <taxon>Bacillati</taxon>
        <taxon>Bacillota</taxon>
        <taxon>Bacilli</taxon>
        <taxon>Lactobacillales</taxon>
        <taxon>Lactobacillaceae</taxon>
        <taxon>Bombilactobacillus</taxon>
    </lineage>
</organism>
<dbReference type="EMBL" id="CP093365">
    <property type="protein sequence ID" value="UQS83126.1"/>
    <property type="molecule type" value="Genomic_DNA"/>
</dbReference>
<accession>A0ABY4PBR3</accession>
<keyword evidence="2" id="KW-1185">Reference proteome</keyword>
<proteinExistence type="predicted"/>
<gene>
    <name evidence="1" type="ORF">MOO47_04895</name>
</gene>
<dbReference type="RefSeq" id="WP_249512353.1">
    <property type="nucleotide sequence ID" value="NZ_CP093365.1"/>
</dbReference>
<evidence type="ECO:0000313" key="2">
    <source>
        <dbReference type="Proteomes" id="UP000831947"/>
    </source>
</evidence>
<dbReference type="Proteomes" id="UP000831947">
    <property type="component" value="Chromosome"/>
</dbReference>
<name>A0ABY4PBR3_9LACO</name>
<reference evidence="1 2" key="1">
    <citation type="journal article" date="2022" name="Int. J. Syst. Evol. Microbiol.">
        <title>Apilactobacillus apisilvae sp. nov., Nicolia spurrieriana gen. nov. sp. nov., Bombilactobacillus folatiphilus sp. nov. and Bombilactobacillus thymidiniphilus sp. nov., four new lactic acid bacterial isolates from stingless bees Tetragonula carbonaria and Austroplebeia australis.</title>
        <authorList>
            <person name="Oliphant S.A."/>
            <person name="Watson-Haigh N.S."/>
            <person name="Sumby K.M."/>
            <person name="Gardner J."/>
            <person name="Groom S."/>
            <person name="Jiranek V."/>
        </authorList>
    </citation>
    <scope>NUCLEOTIDE SEQUENCE [LARGE SCALE GENOMIC DNA]</scope>
    <source>
        <strain evidence="1 2">SG4_A1</strain>
    </source>
</reference>
<evidence type="ECO:0000313" key="1">
    <source>
        <dbReference type="EMBL" id="UQS83126.1"/>
    </source>
</evidence>